<protein>
    <submittedName>
        <fullName evidence="1">Uncharacterized protein</fullName>
    </submittedName>
</protein>
<organism evidence="1 2">
    <name type="scientific">Puccinia graminis f. sp. tritici</name>
    <dbReference type="NCBI Taxonomy" id="56615"/>
    <lineage>
        <taxon>Eukaryota</taxon>
        <taxon>Fungi</taxon>
        <taxon>Dikarya</taxon>
        <taxon>Basidiomycota</taxon>
        <taxon>Pucciniomycotina</taxon>
        <taxon>Pucciniomycetes</taxon>
        <taxon>Pucciniales</taxon>
        <taxon>Pucciniaceae</taxon>
        <taxon>Puccinia</taxon>
    </lineage>
</organism>
<proteinExistence type="predicted"/>
<reference evidence="1 2" key="1">
    <citation type="submission" date="2019-05" db="EMBL/GenBank/DDBJ databases">
        <title>Emergence of the Ug99 lineage of the wheat stem rust pathogen through somatic hybridization.</title>
        <authorList>
            <person name="Li F."/>
            <person name="Upadhyaya N.M."/>
            <person name="Sperschneider J."/>
            <person name="Matny O."/>
            <person name="Nguyen-Phuc H."/>
            <person name="Mago R."/>
            <person name="Raley C."/>
            <person name="Miller M.E."/>
            <person name="Silverstein K.A.T."/>
            <person name="Henningsen E."/>
            <person name="Hirsch C.D."/>
            <person name="Visser B."/>
            <person name="Pretorius Z.A."/>
            <person name="Steffenson B.J."/>
            <person name="Schwessinger B."/>
            <person name="Dodds P.N."/>
            <person name="Figueroa M."/>
        </authorList>
    </citation>
    <scope>NUCLEOTIDE SEQUENCE [LARGE SCALE GENOMIC DNA]</scope>
    <source>
        <strain evidence="1 2">Ug99</strain>
    </source>
</reference>
<dbReference type="AlphaFoldDB" id="A0A5B0RN33"/>
<dbReference type="Proteomes" id="UP000325313">
    <property type="component" value="Unassembled WGS sequence"/>
</dbReference>
<name>A0A5B0RN33_PUCGR</name>
<comment type="caution">
    <text evidence="1">The sequence shown here is derived from an EMBL/GenBank/DDBJ whole genome shotgun (WGS) entry which is preliminary data.</text>
</comment>
<dbReference type="EMBL" id="VDEP01000171">
    <property type="protein sequence ID" value="KAA1126495.1"/>
    <property type="molecule type" value="Genomic_DNA"/>
</dbReference>
<sequence length="83" mass="8817">MVLDSDLLCFWERNDGEDSSMVDEGSFTPSNLSTLGLQPASSPATSHLAWALDWSAEGLLVPSAPSPSPINAVLGLSLFLNIR</sequence>
<accession>A0A5B0RN33</accession>
<gene>
    <name evidence="1" type="ORF">PGTUg99_022166</name>
</gene>
<evidence type="ECO:0000313" key="1">
    <source>
        <dbReference type="EMBL" id="KAA1126495.1"/>
    </source>
</evidence>
<evidence type="ECO:0000313" key="2">
    <source>
        <dbReference type="Proteomes" id="UP000325313"/>
    </source>
</evidence>